<reference evidence="7" key="1">
    <citation type="submission" date="2021-01" db="EMBL/GenBank/DDBJ databases">
        <authorList>
            <person name="Corre E."/>
            <person name="Pelletier E."/>
            <person name="Niang G."/>
            <person name="Scheremetjew M."/>
            <person name="Finn R."/>
            <person name="Kale V."/>
            <person name="Holt S."/>
            <person name="Cochrane G."/>
            <person name="Meng A."/>
            <person name="Brown T."/>
            <person name="Cohen L."/>
        </authorList>
    </citation>
    <scope>NUCLEOTIDE SEQUENCE</scope>
    <source>
        <strain evidence="7">RCC1130</strain>
    </source>
</reference>
<dbReference type="PANTHER" id="PTHR23354">
    <property type="entry name" value="NUCLEOLAR PROTEIN 7/ESTROGEN RECEPTOR COACTIVATOR-RELATED"/>
    <property type="match status" value="1"/>
</dbReference>
<keyword evidence="3" id="KW-0496">Mitochondrion</keyword>
<gene>
    <name evidence="6" type="ORF">CLEP1334_LOCUS13406</name>
    <name evidence="7" type="ORF">CLEP1334_LOCUS13407</name>
</gene>
<sequence>MDLQMDAQASWVDMHVASAGGRSCDKRTPTQMALLWLRNAHFIRSDAEGLFFGSGGAYGLALDASLLHGTSGPSETYGNSPLPLVAAPPTSGSFNSPRVQQLPHDAAQNAAVVHFECAALEVWGVDESTCRTLPACEGHVHVHAHCAPCAPGDAQTDT</sequence>
<dbReference type="EMBL" id="HBER01026622">
    <property type="protein sequence ID" value="CAD8538125.1"/>
    <property type="molecule type" value="Transcribed_RNA"/>
</dbReference>
<evidence type="ECO:0000256" key="4">
    <source>
        <dbReference type="ARBA" id="ARBA00040604"/>
    </source>
</evidence>
<evidence type="ECO:0000256" key="2">
    <source>
        <dbReference type="ARBA" id="ARBA00009540"/>
    </source>
</evidence>
<dbReference type="GO" id="GO:0005739">
    <property type="term" value="C:mitochondrion"/>
    <property type="evidence" value="ECO:0007669"/>
    <property type="project" value="UniProtKB-SubCell"/>
</dbReference>
<dbReference type="InterPro" id="IPR006571">
    <property type="entry name" value="TLDc_dom"/>
</dbReference>
<protein>
    <recommendedName>
        <fullName evidence="4">Oxidation resistance protein 1</fullName>
    </recommendedName>
</protein>
<evidence type="ECO:0000313" key="6">
    <source>
        <dbReference type="EMBL" id="CAD8538124.1"/>
    </source>
</evidence>
<dbReference type="EMBL" id="HBER01026621">
    <property type="protein sequence ID" value="CAD8538124.1"/>
    <property type="molecule type" value="Transcribed_RNA"/>
</dbReference>
<evidence type="ECO:0000256" key="3">
    <source>
        <dbReference type="ARBA" id="ARBA00023128"/>
    </source>
</evidence>
<dbReference type="AlphaFoldDB" id="A0A6U5HLB6"/>
<dbReference type="Pfam" id="PF07534">
    <property type="entry name" value="TLD"/>
    <property type="match status" value="1"/>
</dbReference>
<evidence type="ECO:0000259" key="5">
    <source>
        <dbReference type="Pfam" id="PF07534"/>
    </source>
</evidence>
<comment type="subcellular location">
    <subcellularLocation>
        <location evidence="1">Mitochondrion</location>
    </subcellularLocation>
</comment>
<name>A0A6U5HLB6_9EUKA</name>
<dbReference type="PANTHER" id="PTHR23354:SF62">
    <property type="entry name" value="MUSTARD, ISOFORM V"/>
    <property type="match status" value="1"/>
</dbReference>
<proteinExistence type="inferred from homology"/>
<accession>A0A6U5HLB6</accession>
<organism evidence="7">
    <name type="scientific">Calcidiscus leptoporus</name>
    <dbReference type="NCBI Taxonomy" id="127549"/>
    <lineage>
        <taxon>Eukaryota</taxon>
        <taxon>Haptista</taxon>
        <taxon>Haptophyta</taxon>
        <taxon>Prymnesiophyceae</taxon>
        <taxon>Coccolithales</taxon>
        <taxon>Calcidiscaceae</taxon>
        <taxon>Calcidiscus</taxon>
    </lineage>
</organism>
<evidence type="ECO:0000313" key="7">
    <source>
        <dbReference type="EMBL" id="CAD8538125.1"/>
    </source>
</evidence>
<comment type="similarity">
    <text evidence="2">Belongs to the OXR1 family.</text>
</comment>
<feature type="domain" description="TLDc" evidence="5">
    <location>
        <begin position="38"/>
        <end position="125"/>
    </location>
</feature>
<evidence type="ECO:0000256" key="1">
    <source>
        <dbReference type="ARBA" id="ARBA00004173"/>
    </source>
</evidence>